<evidence type="ECO:0000313" key="2">
    <source>
        <dbReference type="Proteomes" id="UP001642502"/>
    </source>
</evidence>
<gene>
    <name evidence="1" type="ORF">SEPCBS119000_001839</name>
</gene>
<dbReference type="Proteomes" id="UP001642502">
    <property type="component" value="Unassembled WGS sequence"/>
</dbReference>
<dbReference type="EMBL" id="CAWUON010000016">
    <property type="protein sequence ID" value="CAK7266078.1"/>
    <property type="molecule type" value="Genomic_DNA"/>
</dbReference>
<keyword evidence="2" id="KW-1185">Reference proteome</keyword>
<sequence length="1018" mass="109266">MASNFHIQKPYVLASLPRSLAQADGKSVVGEVFGQRPGVKKRRRAELAVGIDGESANIYDISASRLITSYPVPPQAKFCCAPCSIRVRSSASKDATVIRYTYIATREPSRKLSLFKDTVEVAGATACESLTASLGRTSDIVSLHTLSLPEEKLDTQSAPPSVDLLAVDRDGQVACFDGETLMEKFKVSLTGLSPDLVPRGSAVRVQLAQMGQAADVIKGLALGDYLSGTFPQKIDAQGGFNPDMLYVVSDVTARQAVSARYLHILAVDPSRQTLVLVHYIRLPSTASADIPVKDHPIYHLDVPSGSLFALEGENVLSYDLTRSVPRVASNIAIPGITSFLRLSKSSILASTSTTFSVYNPLFKSLQASTTFDIQTSAKAASNESSKANTKFCTFVSYFPQLELAVALLDSDLVAVQLEPPRTRSKKRRADGLLIDSIGRGTVLFDGKTSETSAPLPKRYLPGTVSAAYLAQFHKDSKSADALLETQNVTEFDDFMAEKLGIQTISDWRWQRPLDSTTLGDSMDETQDGEDSATAVATNGVSAGLVNGHADEGNTSARAAPTQLTAHVKYPLTDRRWVTYAIARIFTIEEQTGSRPRLLCNVPSSSILNYLVDAGHLSVANTRSALREHLRDTDEDDQLLGEALPSVLAQVDPSLDLLLRWLYETKLGATELLSATLLLMRSLELVNRPTNPNKSVSSTVSNGLDADEIETGENGENGAEGVLVQLDQLDQQLHLAEYFLQHVENDPRDLALDVAIGKLGSCPAVATVQGLRRIFRTDEIRSLIEVLRKQMVDQGWATRYVDVDGTGDDGAKAAGAVTDGADAAPLNYSIRLIADLLCRCIDAVRPGEWLINDEEVGAIAAAATAANGDSSSLANGQALEPTAAGGDFFALLKWQVSAALEGVQEALYLRGLVGETVRYGMGVEKMAARAANLAKKEAAAVSHATDSVVRPQIIGSSSSAVTVNGLPLGLRAPAGLARHMDVSPTKLSSGNEVVRRTKRELGHLTSKKVGPYTLERIVF</sequence>
<evidence type="ECO:0000313" key="1">
    <source>
        <dbReference type="EMBL" id="CAK7266078.1"/>
    </source>
</evidence>
<organism evidence="1 2">
    <name type="scientific">Sporothrix epigloea</name>
    <dbReference type="NCBI Taxonomy" id="1892477"/>
    <lineage>
        <taxon>Eukaryota</taxon>
        <taxon>Fungi</taxon>
        <taxon>Dikarya</taxon>
        <taxon>Ascomycota</taxon>
        <taxon>Pezizomycotina</taxon>
        <taxon>Sordariomycetes</taxon>
        <taxon>Sordariomycetidae</taxon>
        <taxon>Ophiostomatales</taxon>
        <taxon>Ophiostomataceae</taxon>
        <taxon>Sporothrix</taxon>
    </lineage>
</organism>
<protein>
    <submittedName>
        <fullName evidence="1">Uncharacterized protein</fullName>
    </submittedName>
</protein>
<accession>A0ABP0DCW8</accession>
<comment type="caution">
    <text evidence="1">The sequence shown here is derived from an EMBL/GenBank/DDBJ whole genome shotgun (WGS) entry which is preliminary data.</text>
</comment>
<proteinExistence type="predicted"/>
<reference evidence="1 2" key="1">
    <citation type="submission" date="2024-01" db="EMBL/GenBank/DDBJ databases">
        <authorList>
            <person name="Allen C."/>
            <person name="Tagirdzhanova G."/>
        </authorList>
    </citation>
    <scope>NUCLEOTIDE SEQUENCE [LARGE SCALE GENOMIC DNA]</scope>
    <source>
        <strain evidence="1 2">CBS 119000</strain>
    </source>
</reference>
<name>A0ABP0DCW8_9PEZI</name>